<dbReference type="Proteomes" id="UP000018936">
    <property type="component" value="Unassembled WGS sequence"/>
</dbReference>
<dbReference type="PANTHER" id="PTHR15568">
    <property type="entry name" value="ECOTROPIC VIRAL INTEGRATION SITE 2A"/>
    <property type="match status" value="1"/>
</dbReference>
<evidence type="ECO:0000313" key="4">
    <source>
        <dbReference type="EMBL" id="ETE69782.1"/>
    </source>
</evidence>
<feature type="region of interest" description="Disordered" evidence="1">
    <location>
        <begin position="235"/>
        <end position="268"/>
    </location>
</feature>
<dbReference type="EMBL" id="AZIM01000696">
    <property type="protein sequence ID" value="ETE69782.1"/>
    <property type="molecule type" value="Genomic_DNA"/>
</dbReference>
<feature type="region of interest" description="Disordered" evidence="1">
    <location>
        <begin position="202"/>
        <end position="222"/>
    </location>
</feature>
<proteinExistence type="predicted"/>
<organism evidence="4 5">
    <name type="scientific">Ophiophagus hannah</name>
    <name type="common">King cobra</name>
    <name type="synonym">Naja hannah</name>
    <dbReference type="NCBI Taxonomy" id="8665"/>
    <lineage>
        <taxon>Eukaryota</taxon>
        <taxon>Metazoa</taxon>
        <taxon>Chordata</taxon>
        <taxon>Craniata</taxon>
        <taxon>Vertebrata</taxon>
        <taxon>Euteleostomi</taxon>
        <taxon>Lepidosauria</taxon>
        <taxon>Squamata</taxon>
        <taxon>Bifurcata</taxon>
        <taxon>Unidentata</taxon>
        <taxon>Episquamata</taxon>
        <taxon>Toxicofera</taxon>
        <taxon>Serpentes</taxon>
        <taxon>Colubroidea</taxon>
        <taxon>Elapidae</taxon>
        <taxon>Elapinae</taxon>
        <taxon>Ophiophagus</taxon>
    </lineage>
</organism>
<accession>V8P7C4</accession>
<feature type="transmembrane region" description="Helical" evidence="2">
    <location>
        <begin position="134"/>
        <end position="160"/>
    </location>
</feature>
<keyword evidence="2" id="KW-0812">Transmembrane</keyword>
<feature type="compositionally biased region" description="Polar residues" evidence="1">
    <location>
        <begin position="83"/>
        <end position="97"/>
    </location>
</feature>
<dbReference type="Pfam" id="PF05399">
    <property type="entry name" value="EVI2A"/>
    <property type="match status" value="1"/>
</dbReference>
<feature type="compositionally biased region" description="Low complexity" evidence="1">
    <location>
        <begin position="56"/>
        <end position="72"/>
    </location>
</feature>
<dbReference type="AlphaFoldDB" id="V8P7C4"/>
<feature type="chain" id="PRO_5004771353" evidence="3">
    <location>
        <begin position="28"/>
        <end position="284"/>
    </location>
</feature>
<dbReference type="PANTHER" id="PTHR15568:SF0">
    <property type="entry name" value="PROTEIN EVI2A"/>
    <property type="match status" value="1"/>
</dbReference>
<evidence type="ECO:0000256" key="1">
    <source>
        <dbReference type="SAM" id="MobiDB-lite"/>
    </source>
</evidence>
<gene>
    <name evidence="4" type="primary">Evi2a</name>
    <name evidence="4" type="ORF">L345_04418</name>
</gene>
<dbReference type="InterPro" id="IPR008608">
    <property type="entry name" value="Ectropic_vir_integratn_site_2A"/>
</dbReference>
<keyword evidence="3" id="KW-0732">Signal</keyword>
<dbReference type="OrthoDB" id="9448427at2759"/>
<name>V8P7C4_OPHHA</name>
<sequence length="284" mass="30914">MRLLDHTGLGFLLGIILPFCSQVRVTADLTTIVYSSVPTSQPSTYPESNSSLAALESQETTTGTTHTFTSESIATVRSKKPTETPTSTALQLSSTLPTEGLPPSSALASTDPELSTLGGDPTKNKPCEENYKQQMLICLIIIGVLAFICVVLLLVIVVMASKLSYNKRKQPSKRFPRSNGDFLSTNSLWPIGLETLQRLSTENPKPRGLSLERPIEGQGQNGDEINKKLVSEIADRQKQKEELPGGQSAEERIAHSQTDKEDEAAKYIPQVNYHAESLEASLLS</sequence>
<feature type="compositionally biased region" description="Basic and acidic residues" evidence="1">
    <location>
        <begin position="235"/>
        <end position="265"/>
    </location>
</feature>
<evidence type="ECO:0000256" key="2">
    <source>
        <dbReference type="SAM" id="Phobius"/>
    </source>
</evidence>
<comment type="caution">
    <text evidence="4">The sequence shown here is derived from an EMBL/GenBank/DDBJ whole genome shotgun (WGS) entry which is preliminary data.</text>
</comment>
<protein>
    <submittedName>
        <fullName evidence="4">Protein EVI2A</fullName>
    </submittedName>
</protein>
<evidence type="ECO:0000256" key="3">
    <source>
        <dbReference type="SAM" id="SignalP"/>
    </source>
</evidence>
<dbReference type="GO" id="GO:0016020">
    <property type="term" value="C:membrane"/>
    <property type="evidence" value="ECO:0007669"/>
    <property type="project" value="InterPro"/>
</dbReference>
<keyword evidence="5" id="KW-1185">Reference proteome</keyword>
<reference evidence="4 5" key="1">
    <citation type="journal article" date="2013" name="Proc. Natl. Acad. Sci. U.S.A.">
        <title>The king cobra genome reveals dynamic gene evolution and adaptation in the snake venom system.</title>
        <authorList>
            <person name="Vonk F.J."/>
            <person name="Casewell N.R."/>
            <person name="Henkel C.V."/>
            <person name="Heimberg A.M."/>
            <person name="Jansen H.J."/>
            <person name="McCleary R.J."/>
            <person name="Kerkkamp H.M."/>
            <person name="Vos R.A."/>
            <person name="Guerreiro I."/>
            <person name="Calvete J.J."/>
            <person name="Wuster W."/>
            <person name="Woods A.E."/>
            <person name="Logan J.M."/>
            <person name="Harrison R.A."/>
            <person name="Castoe T.A."/>
            <person name="de Koning A.P."/>
            <person name="Pollock D.D."/>
            <person name="Yandell M."/>
            <person name="Calderon D."/>
            <person name="Renjifo C."/>
            <person name="Currier R.B."/>
            <person name="Salgado D."/>
            <person name="Pla D."/>
            <person name="Sanz L."/>
            <person name="Hyder A.S."/>
            <person name="Ribeiro J.M."/>
            <person name="Arntzen J.W."/>
            <person name="van den Thillart G.E."/>
            <person name="Boetzer M."/>
            <person name="Pirovano W."/>
            <person name="Dirks R.P."/>
            <person name="Spaink H.P."/>
            <person name="Duboule D."/>
            <person name="McGlinn E."/>
            <person name="Kini R.M."/>
            <person name="Richardson M.K."/>
        </authorList>
    </citation>
    <scope>NUCLEOTIDE SEQUENCE</scope>
    <source>
        <tissue evidence="4">Blood</tissue>
    </source>
</reference>
<evidence type="ECO:0000313" key="5">
    <source>
        <dbReference type="Proteomes" id="UP000018936"/>
    </source>
</evidence>
<feature type="region of interest" description="Disordered" evidence="1">
    <location>
        <begin position="38"/>
        <end position="125"/>
    </location>
</feature>
<keyword evidence="2" id="KW-0472">Membrane</keyword>
<keyword evidence="2" id="KW-1133">Transmembrane helix</keyword>
<feature type="compositionally biased region" description="Polar residues" evidence="1">
    <location>
        <begin position="38"/>
        <end position="52"/>
    </location>
</feature>
<feature type="signal peptide" evidence="3">
    <location>
        <begin position="1"/>
        <end position="27"/>
    </location>
</feature>
<feature type="non-terminal residue" evidence="4">
    <location>
        <position position="1"/>
    </location>
</feature>